<gene>
    <name evidence="1" type="ORF">SARC_16222</name>
</gene>
<evidence type="ECO:0000313" key="1">
    <source>
        <dbReference type="EMBL" id="KNC71239.1"/>
    </source>
</evidence>
<reference evidence="1 2" key="1">
    <citation type="submission" date="2011-02" db="EMBL/GenBank/DDBJ databases">
        <title>The Genome Sequence of Sphaeroforma arctica JP610.</title>
        <authorList>
            <consortium name="The Broad Institute Genome Sequencing Platform"/>
            <person name="Russ C."/>
            <person name="Cuomo C."/>
            <person name="Young S.K."/>
            <person name="Zeng Q."/>
            <person name="Gargeya S."/>
            <person name="Alvarado L."/>
            <person name="Berlin A."/>
            <person name="Chapman S.B."/>
            <person name="Chen Z."/>
            <person name="Freedman E."/>
            <person name="Gellesch M."/>
            <person name="Goldberg J."/>
            <person name="Griggs A."/>
            <person name="Gujja S."/>
            <person name="Heilman E."/>
            <person name="Heiman D."/>
            <person name="Howarth C."/>
            <person name="Mehta T."/>
            <person name="Neiman D."/>
            <person name="Pearson M."/>
            <person name="Roberts A."/>
            <person name="Saif S."/>
            <person name="Shea T."/>
            <person name="Shenoy N."/>
            <person name="Sisk P."/>
            <person name="Stolte C."/>
            <person name="Sykes S."/>
            <person name="White J."/>
            <person name="Yandava C."/>
            <person name="Burger G."/>
            <person name="Gray M.W."/>
            <person name="Holland P.W.H."/>
            <person name="King N."/>
            <person name="Lang F.B.F."/>
            <person name="Roger A.J."/>
            <person name="Ruiz-Trillo I."/>
            <person name="Haas B."/>
            <person name="Nusbaum C."/>
            <person name="Birren B."/>
        </authorList>
    </citation>
    <scope>NUCLEOTIDE SEQUENCE [LARGE SCALE GENOMIC DNA]</scope>
    <source>
        <strain evidence="1 2">JP610</strain>
    </source>
</reference>
<dbReference type="OrthoDB" id="444325at2759"/>
<sequence length="70" mass="7835">GEDKAVQIISDVAKDLKPRYHFVGMQGIAYERAPYANFVPRTPFPVTRFVGLAKYGNKVRRISIRAVVGV</sequence>
<dbReference type="GeneID" id="25916726"/>
<protein>
    <submittedName>
        <fullName evidence="1">Uncharacterized protein</fullName>
    </submittedName>
</protein>
<organism evidence="1 2">
    <name type="scientific">Sphaeroforma arctica JP610</name>
    <dbReference type="NCBI Taxonomy" id="667725"/>
    <lineage>
        <taxon>Eukaryota</taxon>
        <taxon>Ichthyosporea</taxon>
        <taxon>Ichthyophonida</taxon>
        <taxon>Sphaeroforma</taxon>
    </lineage>
</organism>
<dbReference type="EMBL" id="KQ249207">
    <property type="protein sequence ID" value="KNC71239.1"/>
    <property type="molecule type" value="Genomic_DNA"/>
</dbReference>
<name>A0A0L0F3R0_9EUKA</name>
<evidence type="ECO:0000313" key="2">
    <source>
        <dbReference type="Proteomes" id="UP000054560"/>
    </source>
</evidence>
<dbReference type="STRING" id="667725.A0A0L0F3R0"/>
<dbReference type="Proteomes" id="UP000054560">
    <property type="component" value="Unassembled WGS sequence"/>
</dbReference>
<feature type="non-terminal residue" evidence="1">
    <location>
        <position position="1"/>
    </location>
</feature>
<proteinExistence type="predicted"/>
<dbReference type="AlphaFoldDB" id="A0A0L0F3R0"/>
<dbReference type="RefSeq" id="XP_014145141.1">
    <property type="nucleotide sequence ID" value="XM_014289666.1"/>
</dbReference>
<accession>A0A0L0F3R0</accession>
<keyword evidence="2" id="KW-1185">Reference proteome</keyword>